<sequence>MITDRIPVQASRMYCRVIPECQNKDSIFKFEIFKNNNEQQNPPKGERLNFRVIGNNIHKGDVTHGSEQKR</sequence>
<accession>A0ABV5C692</accession>
<gene>
    <name evidence="1" type="ORF">ACE5LO_20660</name>
</gene>
<dbReference type="EMBL" id="JBHIRY010000024">
    <property type="protein sequence ID" value="MFB5762793.1"/>
    <property type="molecule type" value="Genomic_DNA"/>
</dbReference>
<dbReference type="Proteomes" id="UP001580430">
    <property type="component" value="Unassembled WGS sequence"/>
</dbReference>
<feature type="non-terminal residue" evidence="1">
    <location>
        <position position="70"/>
    </location>
</feature>
<keyword evidence="2" id="KW-1185">Reference proteome</keyword>
<name>A0ABV5C692_9BACL</name>
<comment type="caution">
    <text evidence="1">The sequence shown here is derived from an EMBL/GenBank/DDBJ whole genome shotgun (WGS) entry which is preliminary data.</text>
</comment>
<protein>
    <submittedName>
        <fullName evidence="1">Uncharacterized protein</fullName>
    </submittedName>
</protein>
<dbReference type="RefSeq" id="WP_375521876.1">
    <property type="nucleotide sequence ID" value="NZ_JBHIRY010000024.1"/>
</dbReference>
<evidence type="ECO:0000313" key="2">
    <source>
        <dbReference type="Proteomes" id="UP001580430"/>
    </source>
</evidence>
<reference evidence="1 2" key="1">
    <citation type="submission" date="2024-09" db="EMBL/GenBank/DDBJ databases">
        <title>Paenibacillus zeirhizospherea sp. nov., isolated from surface of the maize (Zea mays) roots in a horticulture field, Hungary.</title>
        <authorList>
            <person name="Marton D."/>
            <person name="Farkas M."/>
            <person name="Bedics A."/>
            <person name="Toth E."/>
            <person name="Tancsics A."/>
            <person name="Boka K."/>
            <person name="Marati G."/>
            <person name="Kriszt B."/>
            <person name="Cserhati M."/>
        </authorList>
    </citation>
    <scope>NUCLEOTIDE SEQUENCE [LARGE SCALE GENOMIC DNA]</scope>
    <source>
        <strain evidence="1 2">JCM 18446</strain>
    </source>
</reference>
<organism evidence="1 2">
    <name type="scientific">Paenibacillus medicaginis</name>
    <dbReference type="NCBI Taxonomy" id="1470560"/>
    <lineage>
        <taxon>Bacteria</taxon>
        <taxon>Bacillati</taxon>
        <taxon>Bacillota</taxon>
        <taxon>Bacilli</taxon>
        <taxon>Bacillales</taxon>
        <taxon>Paenibacillaceae</taxon>
        <taxon>Paenibacillus</taxon>
    </lineage>
</organism>
<proteinExistence type="predicted"/>
<evidence type="ECO:0000313" key="1">
    <source>
        <dbReference type="EMBL" id="MFB5762793.1"/>
    </source>
</evidence>